<evidence type="ECO:0000259" key="2">
    <source>
        <dbReference type="Pfam" id="PF02541"/>
    </source>
</evidence>
<dbReference type="GO" id="GO:0016462">
    <property type="term" value="F:pyrophosphatase activity"/>
    <property type="evidence" value="ECO:0007669"/>
    <property type="project" value="TreeGrafter"/>
</dbReference>
<evidence type="ECO:0000259" key="3">
    <source>
        <dbReference type="Pfam" id="PF21697"/>
    </source>
</evidence>
<dbReference type="SUPFAM" id="SSF53067">
    <property type="entry name" value="Actin-like ATPase domain"/>
    <property type="match status" value="2"/>
</dbReference>
<feature type="compositionally biased region" description="Low complexity" evidence="1">
    <location>
        <begin position="1"/>
        <end position="11"/>
    </location>
</feature>
<dbReference type="Pfam" id="PF02541">
    <property type="entry name" value="Ppx-GppA"/>
    <property type="match status" value="1"/>
</dbReference>
<reference evidence="5" key="1">
    <citation type="submission" date="2018-05" db="EMBL/GenBank/DDBJ databases">
        <title>Genome sequencing of Phenylobacterium sp. HYN0004.</title>
        <authorList>
            <person name="Yi H."/>
            <person name="Baek C."/>
        </authorList>
    </citation>
    <scope>NUCLEOTIDE SEQUENCE [LARGE SCALE GENOMIC DNA]</scope>
    <source>
        <strain evidence="5">HYN0004</strain>
    </source>
</reference>
<dbReference type="Pfam" id="PF21697">
    <property type="entry name" value="Ppx_C"/>
    <property type="match status" value="1"/>
</dbReference>
<dbReference type="PANTHER" id="PTHR30005">
    <property type="entry name" value="EXOPOLYPHOSPHATASE"/>
    <property type="match status" value="1"/>
</dbReference>
<dbReference type="EMBL" id="CP029479">
    <property type="protein sequence ID" value="AWM77382.1"/>
    <property type="molecule type" value="Genomic_DNA"/>
</dbReference>
<accession>A0A2Z3HQ39</accession>
<dbReference type="RefSeq" id="WP_110449949.1">
    <property type="nucleotide sequence ID" value="NZ_CP029479.1"/>
</dbReference>
<dbReference type="PANTHER" id="PTHR30005:SF0">
    <property type="entry name" value="RETROGRADE REGULATION PROTEIN 2"/>
    <property type="match status" value="1"/>
</dbReference>
<dbReference type="InterPro" id="IPR003695">
    <property type="entry name" value="Ppx_GppA_N"/>
</dbReference>
<dbReference type="InterPro" id="IPR048951">
    <property type="entry name" value="Ppx_C"/>
</dbReference>
<proteinExistence type="predicted"/>
<evidence type="ECO:0000313" key="4">
    <source>
        <dbReference type="EMBL" id="AWM77382.1"/>
    </source>
</evidence>
<dbReference type="Gene3D" id="3.30.420.150">
    <property type="entry name" value="Exopolyphosphatase. Domain 2"/>
    <property type="match status" value="1"/>
</dbReference>
<feature type="region of interest" description="Disordered" evidence="1">
    <location>
        <begin position="1"/>
        <end position="20"/>
    </location>
</feature>
<dbReference type="CDD" id="cd24052">
    <property type="entry name" value="ASKHA_NBD_HpPPX-GppA-like"/>
    <property type="match status" value="1"/>
</dbReference>
<name>A0A2Z3HQ39_9CAUL</name>
<dbReference type="KEGG" id="phb:HYN04_06145"/>
<evidence type="ECO:0000256" key="1">
    <source>
        <dbReference type="SAM" id="MobiDB-lite"/>
    </source>
</evidence>
<dbReference type="InterPro" id="IPR050273">
    <property type="entry name" value="GppA/Ppx_hydrolase"/>
</dbReference>
<dbReference type="Gene3D" id="1.10.3210.10">
    <property type="entry name" value="Hypothetical protein af1432"/>
    <property type="match status" value="1"/>
</dbReference>
<feature type="domain" description="Exopolyphosphatase C-terminal" evidence="3">
    <location>
        <begin position="364"/>
        <end position="498"/>
    </location>
</feature>
<organism evidence="4 5">
    <name type="scientific">Phenylobacterium parvum</name>
    <dbReference type="NCBI Taxonomy" id="2201350"/>
    <lineage>
        <taxon>Bacteria</taxon>
        <taxon>Pseudomonadati</taxon>
        <taxon>Pseudomonadota</taxon>
        <taxon>Alphaproteobacteria</taxon>
        <taxon>Caulobacterales</taxon>
        <taxon>Caulobacteraceae</taxon>
        <taxon>Phenylobacterium</taxon>
    </lineage>
</organism>
<protein>
    <submittedName>
        <fullName evidence="4">Ppx/GppA family phosphatase</fullName>
    </submittedName>
</protein>
<dbReference type="Gene3D" id="3.30.420.40">
    <property type="match status" value="1"/>
</dbReference>
<dbReference type="OrthoDB" id="3698573at2"/>
<feature type="domain" description="Ppx/GppA phosphatase N-terminal" evidence="2">
    <location>
        <begin position="36"/>
        <end position="310"/>
    </location>
</feature>
<dbReference type="AlphaFoldDB" id="A0A2Z3HQ39"/>
<evidence type="ECO:0000313" key="5">
    <source>
        <dbReference type="Proteomes" id="UP000247763"/>
    </source>
</evidence>
<dbReference type="Proteomes" id="UP000247763">
    <property type="component" value="Chromosome"/>
</dbReference>
<sequence>MWRLAPNRAPAPLGPPPAESRHAAVIDIGSNSIRLVVYRLEGRAIWTVYNEKALAGLGRDLQTTGRLSPEGVEVAMSALRRFRVLLQGWSSRETYVVATAAVREARDSRAFLRAVEEETGITVRVLSGEEEARYGALGVLAGQADAGGVAGDLGGSSLELVRLDDPEQGVSLPLGPLALGAPRAMDADRVRRVTARALRPHAARLSTREFHAVGGAWRNLALLHMELEGYPLHIAHQYEIQRTDLLDMCRFVARQSRTSLEGIQGLSRKRFDTLPYAAVVLSEVVQALEVQRVVVSAFGLREGLLLESMPERVRNLDPLVGGCEALVAQSGLTSDLGPALEAFIRPVFEQLPPAFGTRDPILLAAACRLADLGARLHPDHRADLAFEKALRAPIAGMTHPERAFLASVVFSRHASAPTPPEPDVINRLLSPERRVRARALGSAIRLGCDLAGRNVEVLRHAALSLENDRLRLSAEEGWEDMLLGEQTAKRAMTLAQVLKIRLQMG</sequence>
<dbReference type="SUPFAM" id="SSF109604">
    <property type="entry name" value="HD-domain/PDEase-like"/>
    <property type="match status" value="1"/>
</dbReference>
<gene>
    <name evidence="4" type="ORF">HYN04_06145</name>
</gene>
<keyword evidence="5" id="KW-1185">Reference proteome</keyword>
<dbReference type="InterPro" id="IPR043129">
    <property type="entry name" value="ATPase_NBD"/>
</dbReference>